<sequence length="121" mass="13681">MNMKKTIILLGLLLVMNYTAFAEQRGIFMDFHGDINPKKDMEVNRTPMKLPIEVIYDSDVHTIEVIGNGSLEAEVFLYNINGTLESYSPILNTDFTVLNLGTYSIQIQGDGWYAEGEVEIE</sequence>
<gene>
    <name evidence="2" type="ORF">DW105_13765</name>
</gene>
<accession>A0A415DFC7</accession>
<dbReference type="EMBL" id="QRMN01000033">
    <property type="protein sequence ID" value="RHJ74966.1"/>
    <property type="molecule type" value="Genomic_DNA"/>
</dbReference>
<dbReference type="AlphaFoldDB" id="A0A415DFC7"/>
<comment type="caution">
    <text evidence="2">The sequence shown here is derived from an EMBL/GenBank/DDBJ whole genome shotgun (WGS) entry which is preliminary data.</text>
</comment>
<protein>
    <recommendedName>
        <fullName evidence="4">DUF3244 domain-containing protein</fullName>
    </recommendedName>
</protein>
<reference evidence="2 3" key="1">
    <citation type="submission" date="2018-08" db="EMBL/GenBank/DDBJ databases">
        <title>A genome reference for cultivated species of the human gut microbiota.</title>
        <authorList>
            <person name="Zou Y."/>
            <person name="Xue W."/>
            <person name="Luo G."/>
        </authorList>
    </citation>
    <scope>NUCLEOTIDE SEQUENCE [LARGE SCALE GENOMIC DNA]</scope>
    <source>
        <strain evidence="2 3">AM09-18</strain>
    </source>
</reference>
<organism evidence="2 3">
    <name type="scientific">Phocaeicola vulgatus</name>
    <name type="common">Bacteroides vulgatus</name>
    <dbReference type="NCBI Taxonomy" id="821"/>
    <lineage>
        <taxon>Bacteria</taxon>
        <taxon>Pseudomonadati</taxon>
        <taxon>Bacteroidota</taxon>
        <taxon>Bacteroidia</taxon>
        <taxon>Bacteroidales</taxon>
        <taxon>Bacteroidaceae</taxon>
        <taxon>Phocaeicola</taxon>
    </lineage>
</organism>
<evidence type="ECO:0000256" key="1">
    <source>
        <dbReference type="SAM" id="SignalP"/>
    </source>
</evidence>
<keyword evidence="1" id="KW-0732">Signal</keyword>
<evidence type="ECO:0000313" key="3">
    <source>
        <dbReference type="Proteomes" id="UP000283958"/>
    </source>
</evidence>
<feature type="signal peptide" evidence="1">
    <location>
        <begin position="1"/>
        <end position="22"/>
    </location>
</feature>
<evidence type="ECO:0008006" key="4">
    <source>
        <dbReference type="Google" id="ProtNLM"/>
    </source>
</evidence>
<dbReference type="Proteomes" id="UP000283958">
    <property type="component" value="Unassembled WGS sequence"/>
</dbReference>
<proteinExistence type="predicted"/>
<evidence type="ECO:0000313" key="2">
    <source>
        <dbReference type="EMBL" id="RHJ74966.1"/>
    </source>
</evidence>
<feature type="chain" id="PRO_5019046532" description="DUF3244 domain-containing protein" evidence="1">
    <location>
        <begin position="23"/>
        <end position="121"/>
    </location>
</feature>
<name>A0A415DFC7_PHOVU</name>